<organism evidence="1">
    <name type="scientific">Murid betaherpesvirus 3</name>
    <dbReference type="NCBI Taxonomy" id="2560603"/>
    <lineage>
        <taxon>Viruses</taxon>
        <taxon>Duplodnaviria</taxon>
        <taxon>Heunggongvirae</taxon>
        <taxon>Peploviricota</taxon>
        <taxon>Herviviricetes</taxon>
        <taxon>Herpesvirales</taxon>
        <taxon>Orthoherpesviridae</taxon>
        <taxon>Betaherpesvirinae</taxon>
        <taxon>Roseolovirus</taxon>
        <taxon>Roseolovirus muridbeta3</taxon>
    </lineage>
</organism>
<evidence type="ECO:0000313" key="2">
    <source>
        <dbReference type="Proteomes" id="UP000202182"/>
    </source>
</evidence>
<gene>
    <name evidence="1" type="primary">ORF8</name>
    <name evidence="1" type="ORF">MRV_0012</name>
</gene>
<reference evidence="1" key="1">
    <citation type="submission" date="2016-12" db="EMBL/GenBank/DDBJ databases">
        <title>A murine herpesvirus closely related to ubiquitous human herpesviruses causes T-cell depletion.</title>
        <authorList>
            <person name="Patel S.J."/>
            <person name="Zhao G."/>
            <person name="Penna V.R."/>
            <person name="Park E."/>
            <person name="Lauron E.J."/>
            <person name="Harvey I.B."/>
            <person name="Beatty W.L."/>
            <person name="Plougastel-Douglas B."/>
            <person name="Poursine-Laurent J."/>
            <person name="Fremont D.H."/>
            <person name="Wang D."/>
            <person name="Yokoyama W.M."/>
        </authorList>
    </citation>
    <scope>NUCLEOTIDE SEQUENCE [LARGE SCALE GENOMIC DNA]</scope>
    <source>
        <strain evidence="1">YOK1</strain>
    </source>
</reference>
<accession>A0A1P8VIQ1</accession>
<protein>
    <submittedName>
        <fullName evidence="1">Tegument protein</fullName>
    </submittedName>
</protein>
<dbReference type="KEGG" id="vg:30999349"/>
<dbReference type="Proteomes" id="UP000202182">
    <property type="component" value="Segment"/>
</dbReference>
<name>A0A1P8VIQ1_9BETA</name>
<proteinExistence type="predicted"/>
<dbReference type="EMBL" id="KY355735">
    <property type="protein sequence ID" value="APZ76223.1"/>
    <property type="molecule type" value="Genomic_DNA"/>
</dbReference>
<dbReference type="OrthoDB" id="7086at10239"/>
<dbReference type="Pfam" id="PF02393">
    <property type="entry name" value="US22"/>
    <property type="match status" value="1"/>
</dbReference>
<dbReference type="InterPro" id="IPR003360">
    <property type="entry name" value="US22-like"/>
</dbReference>
<keyword evidence="2" id="KW-1185">Reference proteome</keyword>
<sequence>MEMDNENSSTFEFEIDGFEKFLKSHPHEGAISAYLDCYQKNIFPLPWPVGTYLIIYNGERKDFQTERILWCIATQMCCPEKLIHFGVISTHMFRREPARTDPIVFIGVDTGAVYCAKRYASGGVCRVAESISMFFQIGLVRMYDLYWLGWGNAPLFLEGPNVSELLNRQKSLIEFSLENQNVTYILNYPENYLLKFCPVEREISKIKHPYMANFVHYIAEFGPRASENTTEIIVTGRIYITVDESEIFVREEASGDLTLLASNKWDFLHTGIRPFIENYTFVRSDLKHPKVKCHRCGIKQYNQDYYEGYADDQYSQAIDIDDNYTEEDAIRDRFDESKKPYYYRRVSLTVLRSMLKSVPKPLHLDWRDLVNSAPMDGDTMM</sequence>
<evidence type="ECO:0000313" key="1">
    <source>
        <dbReference type="EMBL" id="APZ76223.1"/>
    </source>
</evidence>